<dbReference type="SUPFAM" id="SSF52833">
    <property type="entry name" value="Thioredoxin-like"/>
    <property type="match status" value="1"/>
</dbReference>
<comment type="similarity">
    <text evidence="1">Belongs to the SH3BGR family.</text>
</comment>
<evidence type="ECO:0000256" key="1">
    <source>
        <dbReference type="ARBA" id="ARBA00007764"/>
    </source>
</evidence>
<evidence type="ECO:0000313" key="3">
    <source>
        <dbReference type="Proteomes" id="UP001479436"/>
    </source>
</evidence>
<accession>A0ABR2WP59</accession>
<evidence type="ECO:0008006" key="4">
    <source>
        <dbReference type="Google" id="ProtNLM"/>
    </source>
</evidence>
<comment type="caution">
    <text evidence="2">The sequence shown here is derived from an EMBL/GenBank/DDBJ whole genome shotgun (WGS) entry which is preliminary data.</text>
</comment>
<protein>
    <recommendedName>
        <fullName evidence="4">Glutaredoxin</fullName>
    </recommendedName>
</protein>
<dbReference type="InterPro" id="IPR036249">
    <property type="entry name" value="Thioredoxin-like_sf"/>
</dbReference>
<organism evidence="2 3">
    <name type="scientific">Basidiobolus ranarum</name>
    <dbReference type="NCBI Taxonomy" id="34480"/>
    <lineage>
        <taxon>Eukaryota</taxon>
        <taxon>Fungi</taxon>
        <taxon>Fungi incertae sedis</taxon>
        <taxon>Zoopagomycota</taxon>
        <taxon>Entomophthoromycotina</taxon>
        <taxon>Basidiobolomycetes</taxon>
        <taxon>Basidiobolales</taxon>
        <taxon>Basidiobolaceae</taxon>
        <taxon>Basidiobolus</taxon>
    </lineage>
</organism>
<name>A0ABR2WP59_9FUNG</name>
<gene>
    <name evidence="2" type="ORF">K7432_010174</name>
</gene>
<dbReference type="PANTHER" id="PTHR12232">
    <property type="entry name" value="SH3 DOMAIN-BINDING GLUTAMIC ACID-RICH-LIKE PROTEIN"/>
    <property type="match status" value="1"/>
</dbReference>
<dbReference type="Proteomes" id="UP001479436">
    <property type="component" value="Unassembled WGS sequence"/>
</dbReference>
<dbReference type="InterPro" id="IPR006993">
    <property type="entry name" value="Glut_rich_SH3-bd"/>
</dbReference>
<proteinExistence type="inferred from homology"/>
<dbReference type="InterPro" id="IPR051033">
    <property type="entry name" value="SH3BGR"/>
</dbReference>
<dbReference type="PROSITE" id="PS51354">
    <property type="entry name" value="GLUTAREDOXIN_2"/>
    <property type="match status" value="1"/>
</dbReference>
<keyword evidence="3" id="KW-1185">Reference proteome</keyword>
<dbReference type="Pfam" id="PF04908">
    <property type="entry name" value="SH3BGR"/>
    <property type="match status" value="1"/>
</dbReference>
<dbReference type="Gene3D" id="3.40.30.10">
    <property type="entry name" value="Glutaredoxin"/>
    <property type="match status" value="1"/>
</dbReference>
<dbReference type="EMBL" id="JASJQH010000680">
    <property type="protein sequence ID" value="KAK9763287.1"/>
    <property type="molecule type" value="Genomic_DNA"/>
</dbReference>
<dbReference type="PANTHER" id="PTHR12232:SF0">
    <property type="entry name" value="THIOREDOXIN DOMAIN-CONTAINING PROTEIN"/>
    <property type="match status" value="1"/>
</dbReference>
<sequence length="106" mass="12585">MYYPCQTPIPEDRTKVVEIYGSSISGNMQIKDRQQQLESILNTRKIPFEFIDIAADEKARNYMKRKNLNKTNELPQIFVDGEFRGIFQEFEEAHESEQVNKFLYDE</sequence>
<reference evidence="2 3" key="1">
    <citation type="submission" date="2023-04" db="EMBL/GenBank/DDBJ databases">
        <title>Genome of Basidiobolus ranarum AG-B5.</title>
        <authorList>
            <person name="Stajich J.E."/>
            <person name="Carter-House D."/>
            <person name="Gryganskyi A."/>
        </authorList>
    </citation>
    <scope>NUCLEOTIDE SEQUENCE [LARGE SCALE GENOMIC DNA]</scope>
    <source>
        <strain evidence="2 3">AG-B5</strain>
    </source>
</reference>
<evidence type="ECO:0000313" key="2">
    <source>
        <dbReference type="EMBL" id="KAK9763287.1"/>
    </source>
</evidence>